<gene>
    <name evidence="8" type="primary">RGA4</name>
    <name evidence="8" type="ORF">A4A49_34405</name>
</gene>
<dbReference type="GO" id="GO:0006952">
    <property type="term" value="P:defense response"/>
    <property type="evidence" value="ECO:0007669"/>
    <property type="project" value="UniProtKB-KW"/>
</dbReference>
<dbReference type="Proteomes" id="UP000187609">
    <property type="component" value="Unassembled WGS sequence"/>
</dbReference>
<evidence type="ECO:0000313" key="9">
    <source>
        <dbReference type="Proteomes" id="UP000187609"/>
    </source>
</evidence>
<evidence type="ECO:0000256" key="2">
    <source>
        <dbReference type="ARBA" id="ARBA00022741"/>
    </source>
</evidence>
<feature type="domain" description="NB-ARC" evidence="6">
    <location>
        <begin position="167"/>
        <end position="224"/>
    </location>
</feature>
<comment type="caution">
    <text evidence="8">The sequence shown here is derived from an EMBL/GenBank/DDBJ whole genome shotgun (WGS) entry which is preliminary data.</text>
</comment>
<feature type="domain" description="Disease resistance N-terminal" evidence="7">
    <location>
        <begin position="10"/>
        <end position="91"/>
    </location>
</feature>
<keyword evidence="5" id="KW-0175">Coiled coil</keyword>
<dbReference type="Pfam" id="PF18052">
    <property type="entry name" value="Rx_N"/>
    <property type="match status" value="1"/>
</dbReference>
<accession>A0A314KS53</accession>
<dbReference type="Gramene" id="OIT31564">
    <property type="protein sequence ID" value="OIT31564"/>
    <property type="gene ID" value="A4A49_34405"/>
</dbReference>
<feature type="coiled-coil region" evidence="5">
    <location>
        <begin position="113"/>
        <end position="140"/>
    </location>
</feature>
<protein>
    <submittedName>
        <fullName evidence="8">Disease resistance protein rga4</fullName>
    </submittedName>
</protein>
<evidence type="ECO:0000256" key="5">
    <source>
        <dbReference type="SAM" id="Coils"/>
    </source>
</evidence>
<dbReference type="GO" id="GO:0043531">
    <property type="term" value="F:ADP binding"/>
    <property type="evidence" value="ECO:0007669"/>
    <property type="project" value="InterPro"/>
</dbReference>
<organism evidence="8 9">
    <name type="scientific">Nicotiana attenuata</name>
    <name type="common">Coyote tobacco</name>
    <dbReference type="NCBI Taxonomy" id="49451"/>
    <lineage>
        <taxon>Eukaryota</taxon>
        <taxon>Viridiplantae</taxon>
        <taxon>Streptophyta</taxon>
        <taxon>Embryophyta</taxon>
        <taxon>Tracheophyta</taxon>
        <taxon>Spermatophyta</taxon>
        <taxon>Magnoliopsida</taxon>
        <taxon>eudicotyledons</taxon>
        <taxon>Gunneridae</taxon>
        <taxon>Pentapetalae</taxon>
        <taxon>asterids</taxon>
        <taxon>lamiids</taxon>
        <taxon>Solanales</taxon>
        <taxon>Solanaceae</taxon>
        <taxon>Nicotianoideae</taxon>
        <taxon>Nicotianeae</taxon>
        <taxon>Nicotiana</taxon>
    </lineage>
</organism>
<keyword evidence="1" id="KW-0677">Repeat</keyword>
<dbReference type="AlphaFoldDB" id="A0A314KS53"/>
<dbReference type="PANTHER" id="PTHR36766">
    <property type="entry name" value="PLANT BROAD-SPECTRUM MILDEW RESISTANCE PROTEIN RPW8"/>
    <property type="match status" value="1"/>
</dbReference>
<keyword evidence="4" id="KW-0067">ATP-binding</keyword>
<dbReference type="STRING" id="49451.A0A314KS53"/>
<evidence type="ECO:0000313" key="8">
    <source>
        <dbReference type="EMBL" id="OIT31564.1"/>
    </source>
</evidence>
<keyword evidence="2" id="KW-0547">Nucleotide-binding</keyword>
<dbReference type="Gene3D" id="1.20.5.4130">
    <property type="match status" value="1"/>
</dbReference>
<keyword evidence="9" id="KW-1185">Reference proteome</keyword>
<evidence type="ECO:0000256" key="1">
    <source>
        <dbReference type="ARBA" id="ARBA00022737"/>
    </source>
</evidence>
<dbReference type="PANTHER" id="PTHR36766:SF70">
    <property type="entry name" value="DISEASE RESISTANCE PROTEIN RGA4"/>
    <property type="match status" value="1"/>
</dbReference>
<evidence type="ECO:0000259" key="7">
    <source>
        <dbReference type="Pfam" id="PF18052"/>
    </source>
</evidence>
<dbReference type="GO" id="GO:0005524">
    <property type="term" value="F:ATP binding"/>
    <property type="evidence" value="ECO:0007669"/>
    <property type="project" value="UniProtKB-KW"/>
</dbReference>
<dbReference type="EMBL" id="MJEQ01001243">
    <property type="protein sequence ID" value="OIT31564.1"/>
    <property type="molecule type" value="Genomic_DNA"/>
</dbReference>
<reference evidence="8" key="1">
    <citation type="submission" date="2016-11" db="EMBL/GenBank/DDBJ databases">
        <title>The genome of Nicotiana attenuata.</title>
        <authorList>
            <person name="Xu S."/>
            <person name="Brockmoeller T."/>
            <person name="Gaquerel E."/>
            <person name="Navarro A."/>
            <person name="Kuhl H."/>
            <person name="Gase K."/>
            <person name="Ling Z."/>
            <person name="Zhou W."/>
            <person name="Kreitzer C."/>
            <person name="Stanke M."/>
            <person name="Tang H."/>
            <person name="Lyons E."/>
            <person name="Pandey P."/>
            <person name="Pandey S.P."/>
            <person name="Timmermann B."/>
            <person name="Baldwin I.T."/>
        </authorList>
    </citation>
    <scope>NUCLEOTIDE SEQUENCE [LARGE SCALE GENOMIC DNA]</scope>
    <source>
        <strain evidence="8">UT</strain>
    </source>
</reference>
<sequence length="240" mass="27815">MADPVTGATVQVVLEKLLSPAIEEVKSLRNYKKDLRMLAQNVSLIQFFLHDAERRQVEDQAVEKWLKRLERVAEDAENLFDEFRYESLKAEVMQIRSNPMKKVGNFFYDIAFKSKMSRKISNINEELRAINQLANTLSLQPLRGPSQQILQIQETDSVVVASDLVGREKDVAKIKDKMLNMREDIVLCTFSIVGMGGLGKTTLAKRIFNDEHIKQHFEKRVWLCLPEMLVYWGKFVFIYT</sequence>
<evidence type="ECO:0000256" key="4">
    <source>
        <dbReference type="ARBA" id="ARBA00022840"/>
    </source>
</evidence>
<dbReference type="InterPro" id="IPR002182">
    <property type="entry name" value="NB-ARC"/>
</dbReference>
<dbReference type="InterPro" id="IPR027417">
    <property type="entry name" value="P-loop_NTPase"/>
</dbReference>
<dbReference type="Pfam" id="PF00931">
    <property type="entry name" value="NB-ARC"/>
    <property type="match status" value="1"/>
</dbReference>
<evidence type="ECO:0000256" key="3">
    <source>
        <dbReference type="ARBA" id="ARBA00022821"/>
    </source>
</evidence>
<evidence type="ECO:0000259" key="6">
    <source>
        <dbReference type="Pfam" id="PF00931"/>
    </source>
</evidence>
<dbReference type="SUPFAM" id="SSF52540">
    <property type="entry name" value="P-loop containing nucleoside triphosphate hydrolases"/>
    <property type="match status" value="1"/>
</dbReference>
<name>A0A314KS53_NICAT</name>
<proteinExistence type="predicted"/>
<dbReference type="Gene3D" id="3.40.50.300">
    <property type="entry name" value="P-loop containing nucleotide triphosphate hydrolases"/>
    <property type="match status" value="1"/>
</dbReference>
<keyword evidence="3" id="KW-0611">Plant defense</keyword>
<dbReference type="InterPro" id="IPR041118">
    <property type="entry name" value="Rx_N"/>
</dbReference>